<sequence length="1029" mass="107681">PPWPQTVAAVARLPWTTAPPAPRRWSLARRPRAATAPRPRRWRQRAACGTPRGSSRSGRTSRNRVPRLRAPRRALARGLAPVPGGLRHREPEEAATRGGAGGRVRPPARHVRLRPGPGGAADLPGPRGRWGWPGRRSHPGSPGGGRDHTGGPGRLRGLEPHAPVPRLQGRRGAAEGGRGGTEPARAPQPALRGAGRPLRCGARVAEGGRPGAHRHRRLQLHRRGRGVGLLRELPVQGARPAAGLRAVLRVEVPRGAVHGLPRGDLRLLPGLPPVDLRGQRARGVPGGRPARAAGPFPRRRRAARGGRRGGARRARALPFGGRPVPQLRERAAGGGRLEGAGEGRARGAEARVPRGRPAGLPARAPRRGHRAALAWRRVGASRCCVRAAPKPVDTRYVGSWVCPCLGCAVAMVSQWMALLTAELPEAEPGDPAAAREGAPRPCARPKRVLPQTITVNLDSGMTAEEQLGYELGDLGVAPDRSERRFCRERSSRACAVCAAAAALRAEESLFFGRLPAVLAPVAGDAAAAPAAWREPPRPDDGSGRFEALAARAAARGLPSAHLGKEYSDTVVPAVPALDWEPQDPRQAEGGAGSGAAVWPPELAAMPLLKIPPSLPAAGAPSALDGVASGVRSALTKVRGSWWRLKGCGNREDGFPVETCGDRGERSVRGCCFPHCVLTELRVTLLAADALATAGLDCANRPAGLYRYLSDPAWPLPRIERCCAVFETIGNARLGDHLVAGLLRLAPSLLPEPSDGFGALRAAVAAGRGLEAAGTEDLWPTATVTSCGMPTADAASKLSSSGSALEEVPPRPAAACADQLPEALAGTWDAARAGLAARLGPAKEAAGEPSLLLWLAWRLGWECGATVRALHGAGIAWGTYADAMGIHCNAHANNLVVKPPWSGRPCTFLAALDFDMAFTRDGFLPAAAAKEAAAAGMGLHTFEGVLSFEANMGMKMVLGGSDFASTGVANEAPVPSSHAVVEMALRDTLVTAYDAALQGGVDSHPHQTAMREAACYLIKLALCLTTHVEG</sequence>
<proteinExistence type="predicted"/>
<feature type="compositionally biased region" description="Basic residues" evidence="1">
    <location>
        <begin position="59"/>
        <end position="75"/>
    </location>
</feature>
<dbReference type="EMBL" id="CAUYUJ010012447">
    <property type="protein sequence ID" value="CAK0833948.1"/>
    <property type="molecule type" value="Genomic_DNA"/>
</dbReference>
<reference evidence="2" key="1">
    <citation type="submission" date="2023-10" db="EMBL/GenBank/DDBJ databases">
        <authorList>
            <person name="Chen Y."/>
            <person name="Shah S."/>
            <person name="Dougan E. K."/>
            <person name="Thang M."/>
            <person name="Chan C."/>
        </authorList>
    </citation>
    <scope>NUCLEOTIDE SEQUENCE [LARGE SCALE GENOMIC DNA]</scope>
</reference>
<feature type="compositionally biased region" description="Low complexity" evidence="1">
    <location>
        <begin position="45"/>
        <end position="58"/>
    </location>
</feature>
<evidence type="ECO:0000256" key="1">
    <source>
        <dbReference type="SAM" id="MobiDB-lite"/>
    </source>
</evidence>
<accession>A0ABN9SPW7</accession>
<evidence type="ECO:0000313" key="3">
    <source>
        <dbReference type="Proteomes" id="UP001189429"/>
    </source>
</evidence>
<feature type="compositionally biased region" description="Basic residues" evidence="1">
    <location>
        <begin position="297"/>
        <end position="315"/>
    </location>
</feature>
<dbReference type="Proteomes" id="UP001189429">
    <property type="component" value="Unassembled WGS sequence"/>
</dbReference>
<feature type="compositionally biased region" description="Basic residues" evidence="1">
    <location>
        <begin position="26"/>
        <end position="44"/>
    </location>
</feature>
<evidence type="ECO:0000313" key="2">
    <source>
        <dbReference type="EMBL" id="CAK0833948.1"/>
    </source>
</evidence>
<evidence type="ECO:0008006" key="4">
    <source>
        <dbReference type="Google" id="ProtNLM"/>
    </source>
</evidence>
<feature type="compositionally biased region" description="Low complexity" evidence="1">
    <location>
        <begin position="277"/>
        <end position="296"/>
    </location>
</feature>
<feature type="compositionally biased region" description="Low complexity" evidence="1">
    <location>
        <begin position="120"/>
        <end position="134"/>
    </location>
</feature>
<comment type="caution">
    <text evidence="2">The sequence shown here is derived from an EMBL/GenBank/DDBJ whole genome shotgun (WGS) entry which is preliminary data.</text>
</comment>
<name>A0ABN9SPW7_9DINO</name>
<gene>
    <name evidence="2" type="ORF">PCOR1329_LOCUS31499</name>
</gene>
<protein>
    <recommendedName>
        <fullName evidence="4">Selenoprotein O</fullName>
    </recommendedName>
</protein>
<keyword evidence="3" id="KW-1185">Reference proteome</keyword>
<feature type="region of interest" description="Disordered" evidence="1">
    <location>
        <begin position="277"/>
        <end position="367"/>
    </location>
</feature>
<organism evidence="2 3">
    <name type="scientific">Prorocentrum cordatum</name>
    <dbReference type="NCBI Taxonomy" id="2364126"/>
    <lineage>
        <taxon>Eukaryota</taxon>
        <taxon>Sar</taxon>
        <taxon>Alveolata</taxon>
        <taxon>Dinophyceae</taxon>
        <taxon>Prorocentrales</taxon>
        <taxon>Prorocentraceae</taxon>
        <taxon>Prorocentrum</taxon>
    </lineage>
</organism>
<feature type="region of interest" description="Disordered" evidence="1">
    <location>
        <begin position="1"/>
        <end position="199"/>
    </location>
</feature>
<feature type="compositionally biased region" description="Basic and acidic residues" evidence="1">
    <location>
        <begin position="339"/>
        <end position="352"/>
    </location>
</feature>
<feature type="non-terminal residue" evidence="2">
    <location>
        <position position="1"/>
    </location>
</feature>